<dbReference type="InterPro" id="IPR001943">
    <property type="entry name" value="UVR_dom"/>
</dbReference>
<evidence type="ECO:0000256" key="1">
    <source>
        <dbReference type="ARBA" id="ARBA00022490"/>
    </source>
</evidence>
<keyword evidence="1" id="KW-0963">Cytoplasm</keyword>
<dbReference type="SUPFAM" id="SSF46600">
    <property type="entry name" value="C-terminal UvrC-binding domain of UvrB"/>
    <property type="match status" value="1"/>
</dbReference>
<dbReference type="InterPro" id="IPR035901">
    <property type="entry name" value="GIY-YIG_endonuc_sf"/>
</dbReference>
<dbReference type="InterPro" id="IPR047296">
    <property type="entry name" value="GIY-YIG_UvrC_Cho"/>
</dbReference>
<dbReference type="EMBL" id="LBPO01000002">
    <property type="protein sequence ID" value="KKP59461.1"/>
    <property type="molecule type" value="Genomic_DNA"/>
</dbReference>
<dbReference type="PANTHER" id="PTHR30562:SF1">
    <property type="entry name" value="UVRABC SYSTEM PROTEIN C"/>
    <property type="match status" value="1"/>
</dbReference>
<keyword evidence="3" id="KW-0228">DNA excision</keyword>
<feature type="domain" description="GIY-YIG" evidence="7">
    <location>
        <begin position="13"/>
        <end position="91"/>
    </location>
</feature>
<name>A0A0G0B6V7_9BACT</name>
<dbReference type="Gene3D" id="4.10.860.10">
    <property type="entry name" value="UVR domain"/>
    <property type="match status" value="1"/>
</dbReference>
<dbReference type="FunFam" id="3.40.1440.10:FF:000001">
    <property type="entry name" value="UvrABC system protein C"/>
    <property type="match status" value="1"/>
</dbReference>
<dbReference type="AlphaFoldDB" id="A0A0G0B6V7"/>
<keyword evidence="2" id="KW-0227">DNA damage</keyword>
<keyword evidence="5" id="KW-0234">DNA repair</keyword>
<evidence type="ECO:0000259" key="8">
    <source>
        <dbReference type="PROSITE" id="PS50165"/>
    </source>
</evidence>
<sequence>MVVVKNNIRSFPDKPGIYLFFDSQKELIYVGKATSLKNRVKSYFVSTKTSRPIEQMIHKVVDIKTIQTDSVLEAIILEANYIKKFQPKYNVDLKDDKSWNYIVITNDKFPRVNTIRQHEFKNLKLEIKNFQFTFGPYPGLKTKEMMSLLRKLFYISTCESDKGKPCFYRQLGQCLGVCIGEISPSEYKKKVIKPLVQFLSGKKKSLLKNLEREMKLASKNHEFEEAGRLRDQIRQLNRIQDVALLNKSFVENEKLGNSEIRKLRNLRIEGYDISNLGTTGKVGSMVVFENNEANKSQYRKFKIKTVVGQSDVDCLGEVLIRRLKHTDWPLPEVFLIDGGMPQVNRTKKILNSLNINIPVVGIAKGSERKKNDFIISNYQSKDFVYWVNENKKLLIQVRDEAHRFAIKYQRTLRKI</sequence>
<evidence type="ECO:0000256" key="5">
    <source>
        <dbReference type="ARBA" id="ARBA00023204"/>
    </source>
</evidence>
<dbReference type="InterPro" id="IPR000305">
    <property type="entry name" value="GIY-YIG_endonuc"/>
</dbReference>
<evidence type="ECO:0000259" key="7">
    <source>
        <dbReference type="PROSITE" id="PS50164"/>
    </source>
</evidence>
<dbReference type="PROSITE" id="PS50151">
    <property type="entry name" value="UVR"/>
    <property type="match status" value="1"/>
</dbReference>
<dbReference type="Pfam" id="PF02151">
    <property type="entry name" value="UVR"/>
    <property type="match status" value="1"/>
</dbReference>
<dbReference type="GO" id="GO:0006289">
    <property type="term" value="P:nucleotide-excision repair"/>
    <property type="evidence" value="ECO:0007669"/>
    <property type="project" value="InterPro"/>
</dbReference>
<evidence type="ECO:0000259" key="6">
    <source>
        <dbReference type="PROSITE" id="PS50151"/>
    </source>
</evidence>
<dbReference type="Pfam" id="PF01541">
    <property type="entry name" value="GIY-YIG"/>
    <property type="match status" value="1"/>
</dbReference>
<dbReference type="PROSITE" id="PS50164">
    <property type="entry name" value="GIY_YIG"/>
    <property type="match status" value="1"/>
</dbReference>
<evidence type="ECO:0000256" key="2">
    <source>
        <dbReference type="ARBA" id="ARBA00022763"/>
    </source>
</evidence>
<evidence type="ECO:0000256" key="4">
    <source>
        <dbReference type="ARBA" id="ARBA00022881"/>
    </source>
</evidence>
<dbReference type="InterPro" id="IPR038476">
    <property type="entry name" value="UvrC_RNase_H_dom_sf"/>
</dbReference>
<organism evidence="9 10">
    <name type="scientific">Candidatus Magasanikbacteria bacterium GW2011_GWC2_34_16</name>
    <dbReference type="NCBI Taxonomy" id="1619045"/>
    <lineage>
        <taxon>Bacteria</taxon>
        <taxon>Candidatus Magasanikiibacteriota</taxon>
    </lineage>
</organism>
<dbReference type="PROSITE" id="PS50165">
    <property type="entry name" value="UVRC"/>
    <property type="match status" value="1"/>
</dbReference>
<dbReference type="SMART" id="SM00465">
    <property type="entry name" value="GIYc"/>
    <property type="match status" value="1"/>
</dbReference>
<accession>A0A0G0B6V7</accession>
<dbReference type="CDD" id="cd10434">
    <property type="entry name" value="GIY-YIG_UvrC_Cho"/>
    <property type="match status" value="1"/>
</dbReference>
<dbReference type="Pfam" id="PF08459">
    <property type="entry name" value="UvrC_RNaseH_dom"/>
    <property type="match status" value="1"/>
</dbReference>
<dbReference type="Gene3D" id="3.30.420.340">
    <property type="entry name" value="UvrC, RNAse H endonuclease domain"/>
    <property type="match status" value="1"/>
</dbReference>
<evidence type="ECO:0000256" key="3">
    <source>
        <dbReference type="ARBA" id="ARBA00022769"/>
    </source>
</evidence>
<feature type="domain" description="UvrC family homology region profile" evidence="8">
    <location>
        <begin position="211"/>
        <end position="350"/>
    </location>
</feature>
<evidence type="ECO:0000313" key="9">
    <source>
        <dbReference type="EMBL" id="KKP59461.1"/>
    </source>
</evidence>
<dbReference type="PANTHER" id="PTHR30562">
    <property type="entry name" value="UVRC/OXIDOREDUCTASE"/>
    <property type="match status" value="1"/>
</dbReference>
<dbReference type="Gene3D" id="3.40.1440.10">
    <property type="entry name" value="GIY-YIG endonuclease"/>
    <property type="match status" value="1"/>
</dbReference>
<dbReference type="InterPro" id="IPR050066">
    <property type="entry name" value="UvrABC_protein_C"/>
</dbReference>
<dbReference type="PATRIC" id="fig|1619045.3.peg.239"/>
<keyword evidence="4" id="KW-0267">Excision nuclease</keyword>
<dbReference type="InterPro" id="IPR001162">
    <property type="entry name" value="UvrC_RNase_H_dom"/>
</dbReference>
<reference evidence="9 10" key="1">
    <citation type="journal article" date="2015" name="Nature">
        <title>rRNA introns, odd ribosomes, and small enigmatic genomes across a large radiation of phyla.</title>
        <authorList>
            <person name="Brown C.T."/>
            <person name="Hug L.A."/>
            <person name="Thomas B.C."/>
            <person name="Sharon I."/>
            <person name="Castelle C.J."/>
            <person name="Singh A."/>
            <person name="Wilkins M.J."/>
            <person name="Williams K.H."/>
            <person name="Banfield J.F."/>
        </authorList>
    </citation>
    <scope>NUCLEOTIDE SEQUENCE [LARGE SCALE GENOMIC DNA]</scope>
</reference>
<dbReference type="SUPFAM" id="SSF82771">
    <property type="entry name" value="GIY-YIG endonuclease"/>
    <property type="match status" value="1"/>
</dbReference>
<protein>
    <submittedName>
        <fullName evidence="9">Excinuclease ABC C subunit domain protein</fullName>
    </submittedName>
</protein>
<feature type="domain" description="UVR" evidence="6">
    <location>
        <begin position="204"/>
        <end position="239"/>
    </location>
</feature>
<evidence type="ECO:0000313" key="10">
    <source>
        <dbReference type="Proteomes" id="UP000034927"/>
    </source>
</evidence>
<dbReference type="Proteomes" id="UP000034927">
    <property type="component" value="Unassembled WGS sequence"/>
</dbReference>
<proteinExistence type="predicted"/>
<dbReference type="GO" id="GO:0009381">
    <property type="term" value="F:excinuclease ABC activity"/>
    <property type="evidence" value="ECO:0007669"/>
    <property type="project" value="InterPro"/>
</dbReference>
<dbReference type="GO" id="GO:0009380">
    <property type="term" value="C:excinuclease repair complex"/>
    <property type="evidence" value="ECO:0007669"/>
    <property type="project" value="TreeGrafter"/>
</dbReference>
<comment type="caution">
    <text evidence="9">The sequence shown here is derived from an EMBL/GenBank/DDBJ whole genome shotgun (WGS) entry which is preliminary data.</text>
</comment>
<dbReference type="InterPro" id="IPR036876">
    <property type="entry name" value="UVR_dom_sf"/>
</dbReference>
<gene>
    <name evidence="9" type="ORF">UR53_C0002G0075</name>
</gene>